<dbReference type="SMART" id="SM00824">
    <property type="entry name" value="PKS_TE"/>
    <property type="match status" value="1"/>
</dbReference>
<proteinExistence type="inferred from homology"/>
<evidence type="ECO:0000256" key="4">
    <source>
        <dbReference type="ARBA" id="ARBA00022553"/>
    </source>
</evidence>
<reference evidence="6 7" key="1">
    <citation type="submission" date="2019-06" db="EMBL/GenBank/DDBJ databases">
        <title>Description of Kitasatospora acidophila sp. nov. isolated from pine grove soil, and reclassification of Streptomyces novaecaesareae to Kitasatospora novaeceasareae comb. nov.</title>
        <authorList>
            <person name="Kim M.J."/>
        </authorList>
    </citation>
    <scope>NUCLEOTIDE SEQUENCE [LARGE SCALE GENOMIC DNA]</scope>
    <source>
        <strain evidence="6 7">MMS16-CNU292</strain>
    </source>
</reference>
<dbReference type="FunFam" id="3.40.50.980:FF:000002">
    <property type="entry name" value="Enterobactin synthetase component F"/>
    <property type="match status" value="1"/>
</dbReference>
<dbReference type="Pfam" id="PF00975">
    <property type="entry name" value="Thioesterase"/>
    <property type="match status" value="1"/>
</dbReference>
<dbReference type="Pfam" id="PF00550">
    <property type="entry name" value="PP-binding"/>
    <property type="match status" value="4"/>
</dbReference>
<feature type="domain" description="Carrier" evidence="5">
    <location>
        <begin position="961"/>
        <end position="1036"/>
    </location>
</feature>
<dbReference type="PROSITE" id="PS00455">
    <property type="entry name" value="AMP_BINDING"/>
    <property type="match status" value="4"/>
</dbReference>
<dbReference type="CDD" id="cd17643">
    <property type="entry name" value="A_NRPS_Cytc1-like"/>
    <property type="match status" value="1"/>
</dbReference>
<dbReference type="FunFam" id="2.30.38.10:FF:000001">
    <property type="entry name" value="Non-ribosomal peptide synthetase PvdI"/>
    <property type="match status" value="4"/>
</dbReference>
<dbReference type="InterPro" id="IPR000873">
    <property type="entry name" value="AMP-dep_synth/lig_dom"/>
</dbReference>
<dbReference type="CDD" id="cd12117">
    <property type="entry name" value="A_NRPS_Srf_like"/>
    <property type="match status" value="2"/>
</dbReference>
<comment type="caution">
    <text evidence="6">The sequence shown here is derived from an EMBL/GenBank/DDBJ whole genome shotgun (WGS) entry which is preliminary data.</text>
</comment>
<dbReference type="Proteomes" id="UP000319103">
    <property type="component" value="Unassembled WGS sequence"/>
</dbReference>
<dbReference type="GO" id="GO:0005829">
    <property type="term" value="C:cytosol"/>
    <property type="evidence" value="ECO:0007669"/>
    <property type="project" value="TreeGrafter"/>
</dbReference>
<dbReference type="FunFam" id="1.10.1200.10:FF:000005">
    <property type="entry name" value="Nonribosomal peptide synthetase 1"/>
    <property type="match status" value="2"/>
</dbReference>
<organism evidence="6 7">
    <name type="scientific">Kitasatospora acidiphila</name>
    <dbReference type="NCBI Taxonomy" id="2567942"/>
    <lineage>
        <taxon>Bacteria</taxon>
        <taxon>Bacillati</taxon>
        <taxon>Actinomycetota</taxon>
        <taxon>Actinomycetes</taxon>
        <taxon>Kitasatosporales</taxon>
        <taxon>Streptomycetaceae</taxon>
        <taxon>Kitasatospora</taxon>
    </lineage>
</organism>
<keyword evidence="7" id="KW-1185">Reference proteome</keyword>
<dbReference type="InterPro" id="IPR001242">
    <property type="entry name" value="Condensation_dom"/>
</dbReference>
<dbReference type="Gene3D" id="3.30.300.30">
    <property type="match status" value="4"/>
</dbReference>
<dbReference type="Pfam" id="PF13193">
    <property type="entry name" value="AMP-binding_C"/>
    <property type="match status" value="4"/>
</dbReference>
<dbReference type="CDD" id="cd19544">
    <property type="entry name" value="E-C_NRPS"/>
    <property type="match status" value="2"/>
</dbReference>
<dbReference type="FunFam" id="3.40.50.12780:FF:000012">
    <property type="entry name" value="Non-ribosomal peptide synthetase"/>
    <property type="match status" value="4"/>
</dbReference>
<dbReference type="GO" id="GO:0003824">
    <property type="term" value="F:catalytic activity"/>
    <property type="evidence" value="ECO:0007669"/>
    <property type="project" value="InterPro"/>
</dbReference>
<dbReference type="InterPro" id="IPR020802">
    <property type="entry name" value="TesA-like"/>
</dbReference>
<dbReference type="InterPro" id="IPR042099">
    <property type="entry name" value="ANL_N_sf"/>
</dbReference>
<dbReference type="NCBIfam" id="TIGR01733">
    <property type="entry name" value="AA-adenyl-dom"/>
    <property type="match status" value="4"/>
</dbReference>
<feature type="domain" description="Carrier" evidence="5">
    <location>
        <begin position="4163"/>
        <end position="4238"/>
    </location>
</feature>
<dbReference type="GO" id="GO:0017000">
    <property type="term" value="P:antibiotic biosynthetic process"/>
    <property type="evidence" value="ECO:0007669"/>
    <property type="project" value="UniProtKB-ARBA"/>
</dbReference>
<evidence type="ECO:0000256" key="1">
    <source>
        <dbReference type="ARBA" id="ARBA00001957"/>
    </source>
</evidence>
<dbReference type="GO" id="GO:0008610">
    <property type="term" value="P:lipid biosynthetic process"/>
    <property type="evidence" value="ECO:0007669"/>
    <property type="project" value="UniProtKB-ARBA"/>
</dbReference>
<keyword evidence="3" id="KW-0596">Phosphopantetheine</keyword>
<dbReference type="GO" id="GO:0044550">
    <property type="term" value="P:secondary metabolite biosynthetic process"/>
    <property type="evidence" value="ECO:0007669"/>
    <property type="project" value="UniProtKB-ARBA"/>
</dbReference>
<dbReference type="FunFam" id="3.30.300.30:FF:000010">
    <property type="entry name" value="Enterobactin synthetase component F"/>
    <property type="match status" value="3"/>
</dbReference>
<dbReference type="Gene3D" id="3.40.50.980">
    <property type="match status" value="6"/>
</dbReference>
<dbReference type="SUPFAM" id="SSF52777">
    <property type="entry name" value="CoA-dependent acyltransferases"/>
    <property type="match status" value="8"/>
</dbReference>
<dbReference type="CDD" id="cd19540">
    <property type="entry name" value="LCL_NRPS-like"/>
    <property type="match status" value="2"/>
</dbReference>
<dbReference type="InterPro" id="IPR020845">
    <property type="entry name" value="AMP-binding_CS"/>
</dbReference>
<gene>
    <name evidence="6" type="ORF">E6W39_02185</name>
</gene>
<protein>
    <submittedName>
        <fullName evidence="6">Amino acid adenylation domain-containing protein</fullName>
    </submittedName>
</protein>
<dbReference type="OrthoDB" id="3859335at2"/>
<keyword evidence="4" id="KW-0597">Phosphoprotein</keyword>
<dbReference type="FunFam" id="3.40.50.980:FF:000001">
    <property type="entry name" value="Non-ribosomal peptide synthetase"/>
    <property type="match status" value="3"/>
</dbReference>
<dbReference type="PROSITE" id="PS00012">
    <property type="entry name" value="PHOSPHOPANTETHEINE"/>
    <property type="match status" value="3"/>
</dbReference>
<dbReference type="PROSITE" id="PS50075">
    <property type="entry name" value="CARRIER"/>
    <property type="match status" value="4"/>
</dbReference>
<comment type="similarity">
    <text evidence="2">Belongs to the ATP-dependent AMP-binding enzyme family.</text>
</comment>
<dbReference type="GO" id="GO:0072330">
    <property type="term" value="P:monocarboxylic acid biosynthetic process"/>
    <property type="evidence" value="ECO:0007669"/>
    <property type="project" value="UniProtKB-ARBA"/>
</dbReference>
<dbReference type="Gene3D" id="1.10.1200.10">
    <property type="entry name" value="ACP-like"/>
    <property type="match status" value="3"/>
</dbReference>
<accession>A0A540VWX6</accession>
<dbReference type="Gene3D" id="3.40.50.1820">
    <property type="entry name" value="alpha/beta hydrolase"/>
    <property type="match status" value="1"/>
</dbReference>
<dbReference type="Gene3D" id="3.40.50.12780">
    <property type="entry name" value="N-terminal domain of ligase-like"/>
    <property type="match status" value="1"/>
</dbReference>
<name>A0A540VWX6_9ACTN</name>
<sequence length="4500" mass="482300">MFPVSFAQQRLWFLGELEGPNATYNIPLCLRLTGELDVTALDAALRDVVGRHEVLRTVFPAVDGQPWQEIREADTVGSLLTVVPADGLDEAALRAAVAETSRHTFDLATELPLHAWLYALAPTEHVLLLVVHHIAGDGWSMGPLARDVSTAYAARLAGAAPGWEELPGQYADYALWQRELLGEEDDPQSVLSEQLAYWRQTLAELPEELALPAKQPRPAVASHHGGTVEFTVPAELHRGVAELARAENGTVFMVLQAAVAVLLSRLGAGTDIPIGTAVAGRIDEALEELIGFFVNTLVLRTDLSGNPTFRQLLGRVRQAGLGAFAHQDVPFERLVEDLASARSMARHPLFQVMLSLQNNAQPVLELPGLTAAPLAGGQLPAKFDLNFTFGETPDGMWGSLTYALDLFDAATAERIGERFVRVLRALVAEPGRRVGEVEVLDEAERARILVEWNDTATAVPEGTLPELFAAQAARTPDAVAVVAGESTLTYRELDERAARLARALVAHGVGAETGVAVLMERSTDLVVALLAVVKAGGFYVPLDSRYPQAHRELILTETSTKLLLTDTALRAEAEQLPATVLIANDVDANVDGPDFPVQAHPEQLAYVMYTSGSTGRPKGVAITHTDITALATDHRFTSPAMERVLLHSPHSFDASTMELWVPLLTGRQIIIAPTGDLTTDALAHLIKHHQITGLWLTAGLFSLTADENPTAFTGVREIWTGGDVVSPTATTRVLEACPGTVIVNGYGPTETTTFAATHTITENPTGPLPIGRPLDNTRLYILDTGLRPVPTGSIGELYIAGTGQARGYLNRPDLTAERFTADPHGPAGTRMYRTGDLARWTHNGELEYAGRADRQIKLRGFRIELPEIETALLALPGIAQAAALVREDTPGLKRLIAYTVPTPGATLDPAAIRTQLATTLPEYLIPAAIVVLDALPLTVNGKLDRNALPAPTHTATVAHRAPTTPRQETLCEVFAGVLGLPQVGIDDNFFELGGHSLLATRLASRIRTALDVEVAIRTLFEAPTVAALADRLDAATVPRRPALTAGLRPEQLPVSFAQQRLWFLGELSGPSATYNIPLCLRLTGELDVTALDAALRDVAARHEVLRTVFRAVDGSPCQQVLPIESVGQLLTVTDAADLSEAELTAAVARAARHTFELSVDLPLHAWLFSTTATEHLLVLVVHHIAGDGWSMGPLARDVSTAYAAHLAGQAPDWQPLPVQYADYALWQREVLGSPDAPESLLAQQLAYWRQALADLPDELVLPATRPRPAVASHDGGTVDLAIPAELHDRLVELAQAEGVTVYMALQAALAVLLSRLGAGTDIPIGSPIAGRTDEALDDLVGFFVNTLVLRTDLAGAPSFTDLLARVREASLAAFAHQDVPFERLVETLAPARSMARHPLFQVMLSLQNNAAAVLELPGLAASLVPAGQLAARFDLSFTLAEEFTADSAPAGLRGTLTFARDLFDANDAAALAEQFARVLHAVITAPEAPVASVEVVTEADRHRMLTDWNDTAHEAPAGTLTSLVEAQVARTPDATALASLGVELSYAELNGQANRLAHHLISQGVGPESLVAVLIERRVELIVALLAVLKAGGAYLPIDPDYPAERIAYMLEDAAPAVILATRQTAHLADHRQLLIDELDLTGRSTANPDVAVRPQHPAYVIYTSGSTGRPKGVVLPHAGVTNYVSRCREAYPELAGTTLVHASISFDAGVTALYGALASGGRVHVAALDEKLPDALAGEQLTFLKVTPSGLAYFDALTDRHIRSGRLMLGGEAVNAAQLADWRRRNPQVAVVNHYGPTEATVGCLDHLLDTGAAIEGGTVPIGRPMWNTRAYVLDAALRPAPVGVAGELYIAGAQLARGYLGRPGLTAERFTADPYGPAGSRMYRTGDLVRWNRDGRIEFFGRVDDQVKIRGFRIELGEIEHALTDHQQVSQAAVLVRDDRLVGYVVPRGELDQARLREHLAATLPDYMVPAALVVLDELPRTVNGKLDRKALPAPEFTTGAGYRAPASPQEHTLCEVFGEVLGLDRVGLDDNFFELGGHSLLAVTLVERLRARGLQVNVRALFSAPTVAALAQATAGGTKVIVPPNLIPAGAEAITPEMLPLVELTTGQLATITEAFPGGAANIADIYPLAPLQEGIFFHHLISEGEGDDLYVSPTTLTFDSRARLDAFLAALQHVVDRHDILRTAVHWQGLPEPVQVVARHAELPVVTVELTGAADPATELAAACRRSLDLTRAPLLRAHLAAEPGTGRWHLLLHRHHLITDHTAMDILMAEIRTLLDGRRDELPTPLPFRDFVAQARLGIPREEHERFFTELLGDITEPTAPFGLLDVRGDGTQVTEARRALSPELAASLREQARRLGVSPATLFHTAWARVVAATANRDDVVFGTLLFGRMNAGTGADRVPGLFINTLPTRLRTTGLSVTQAVDAMRRCLADLLVHEHAPLALAQQASGIAAPAPLFTALLNYRHGSGPATADAAPEPAGIQVQHGHDRTNYPITVSIDDHGTDFGFSVQVADPIDPELVCSLFDTAIRGLVTALASAPETRLDRIDVLTDELRHTLLTEWQGAPVGTVPTTLPELFEAQAARTPDAIAVNDEQTSLSYAELNARANRLARLLVERGVRPETLVAVRMHRSADLVVTLLAVLKAGGAYLPIDPDYPADRIAYMVADAQPLLTITATADTGAAGLALHDPTTAARLAELPGTDLTPAERGAELLPEHPAYVIYTSGSTGRPKGVLIPHTNVGRLLAATDHWFDFDTDDVWTWFHSFAFDFSVWELWGALLYGGRLVVVPTDISRSPADFLTLLVRERVTVLNQTPSAFYQLIQADAQHPELGAELALRTVVFGGEALDLPRLRPWYTRHPDHAPLLVNMYGITETTVHVTHKALNAEQLTTGSVIGHAIPDLRVYVLDSALKPCPPGTTGELYVAGPGLARGYLNRPALTAERFIADPHGPAGTRMYRTGDLAHWNHNGELEYTGRADHQVKIRGFRIELGEIAQALSTHPAIAQATATVREDAPGDVGAPAPSLAAGRCPQAGGWGSVVGYVVASEPVDPAELRRHTAQYLPDYMVPAAVVVIDRIPLTVNGKLDHRALPAPDFTTATTNRGPSTPHEEILCEAFANVLGLPRIGVDDNFFELGGHSLLAVSLVEQLRARGVQVNARALFTTPTVAGLAQAATGSAVVVPPNLIPAGAEAITPEMLPLVELTAGQLATITGAFPGGAANIADIYPLAPLQEGIFFHHLMADGRAGADVYVLPTVLRFDSRERLDAVLGALQHVVDRHDILRTAVYWQDLPEPVQVVARHAELTIHQVEIEGADPVGELLDRCPAAMDLAQPPLLRAWTAPEPGTNRWLLLLQRHHLTTDHTAMEVLFAEINAVLEGRQDSLAAPLPFRDFVAQARLGVSRAEHERFFAELLGDITEPTAPFGLLDVRGDASGVGEAKLALDADLAGRLRERARALGVSPATVFHVAWARVVAATSGRDDVVFGTVLFGRMNAGSGADRVPGLFINTLPVRLPTVGVSALEATLAMRGRLADLLVHEHAPLALAQQASGIAGGAPLFTALLNYRHSAAATPDADPSGIEVLHSHERTNYPLTVSIDDLGTGFVLTAQTVAPIDPAVVCTLTREAVTALVDALETAPQTALARIEVLDEAERARILVEWNDTATAVPEGTLPELFAAQVARTPDAVAVVAGESTLTYRELDERAARLARALVAHGVGTETGVAVLMERSTDLVVALLAVVKAGGFYVPLDSRYPQAHRELILTETSTKLLLTDTALRAEAEQLPATVLIANDVDANVDGPDFPVQAHPEQLAYVMYTSGSTGRPKGVAITHTDITALATDHRFTSPAMERVLLHSPHSFDASTMELWVPLLTGRQIIIAPTGDPTTDALTHLIKHHQITGLWLTAGLFSLTADENPTAFTGVREIWTGGDVVSPTATTRVLEACPGLAVVNGYGPTETTTFAATHTITENPTGPLPIGRPLDNTRLYILDTGLRPVPTGSIGELYIAGTGQARGYLNRPDLTAERFTADPHGPAGTRMYRTGDLARWNHNGQLEYAGRADRQIKLRGFRIELPEIETALTTHPNVTQAAVLVQGEKLVAYLVPSGDLDQAALRTDLAAMLPAYMVPAAIVVLDTLPLTVNGKLDRNALPAPTHTPVSTRAARTPQEEVIAVLFAEALGLPQVGIDDDFFDLGGHSLLAARLVGRVRATLGVELALRDLFEAPTAAGLAARLGGGAELGDKFAELMPLRRDGELPPLFCVHAGYGVGLGYSRLLPHLAGRPVYALQAASLTRSEGLPETVEQMAADYVALIRAVQPSGPYHLLGHSFGGLVVYAMAEHLQALGEQVALLGIMDSYAYADYTVSGTERDEQETLAVFLQMFDAERPAPEDTPLTRDQVVQALVDSSAAAFSAADLFAMGDAWERHVGMMRAYQPAPYRGDALFFTALRERPEGTPTSASWQRYLGGRVADHEIDATHHGLMNAGPIAEIARIITAHLEA</sequence>
<dbReference type="GO" id="GO:0043041">
    <property type="term" value="P:amino acid activation for nonribosomal peptide biosynthetic process"/>
    <property type="evidence" value="ECO:0007669"/>
    <property type="project" value="TreeGrafter"/>
</dbReference>
<dbReference type="NCBIfam" id="NF003417">
    <property type="entry name" value="PRK04813.1"/>
    <property type="match status" value="4"/>
</dbReference>
<dbReference type="InterPro" id="IPR036736">
    <property type="entry name" value="ACP-like_sf"/>
</dbReference>
<dbReference type="Pfam" id="PF00501">
    <property type="entry name" value="AMP-binding"/>
    <property type="match status" value="4"/>
</dbReference>
<dbReference type="SUPFAM" id="SSF56801">
    <property type="entry name" value="Acetyl-CoA synthetase-like"/>
    <property type="match status" value="4"/>
</dbReference>
<dbReference type="InterPro" id="IPR001031">
    <property type="entry name" value="Thioesterase"/>
</dbReference>
<dbReference type="Pfam" id="PF00668">
    <property type="entry name" value="Condensation"/>
    <property type="match status" value="4"/>
</dbReference>
<dbReference type="SUPFAM" id="SSF53474">
    <property type="entry name" value="alpha/beta-Hydrolases"/>
    <property type="match status" value="1"/>
</dbReference>
<dbReference type="Gene3D" id="3.30.559.30">
    <property type="entry name" value="Nonribosomal peptide synthetase, condensation domain"/>
    <property type="match status" value="4"/>
</dbReference>
<evidence type="ECO:0000313" key="7">
    <source>
        <dbReference type="Proteomes" id="UP000319103"/>
    </source>
</evidence>
<dbReference type="InterPro" id="IPR006162">
    <property type="entry name" value="Ppantetheine_attach_site"/>
</dbReference>
<dbReference type="InterPro" id="IPR045851">
    <property type="entry name" value="AMP-bd_C_sf"/>
</dbReference>
<evidence type="ECO:0000256" key="3">
    <source>
        <dbReference type="ARBA" id="ARBA00022450"/>
    </source>
</evidence>
<dbReference type="InterPro" id="IPR020806">
    <property type="entry name" value="PKS_PP-bd"/>
</dbReference>
<dbReference type="InterPro" id="IPR029058">
    <property type="entry name" value="AB_hydrolase_fold"/>
</dbReference>
<evidence type="ECO:0000259" key="5">
    <source>
        <dbReference type="PROSITE" id="PS50075"/>
    </source>
</evidence>
<dbReference type="InterPro" id="IPR009081">
    <property type="entry name" value="PP-bd_ACP"/>
</dbReference>
<evidence type="ECO:0000313" key="6">
    <source>
        <dbReference type="EMBL" id="TQF01261.1"/>
    </source>
</evidence>
<dbReference type="PANTHER" id="PTHR45527">
    <property type="entry name" value="NONRIBOSOMAL PEPTIDE SYNTHETASE"/>
    <property type="match status" value="1"/>
</dbReference>
<dbReference type="InterPro" id="IPR010071">
    <property type="entry name" value="AA_adenyl_dom"/>
</dbReference>
<dbReference type="FunFam" id="1.10.1200.10:FF:000016">
    <property type="entry name" value="Non-ribosomal peptide synthase"/>
    <property type="match status" value="2"/>
</dbReference>
<dbReference type="SMART" id="SM00823">
    <property type="entry name" value="PKS_PP"/>
    <property type="match status" value="4"/>
</dbReference>
<dbReference type="InterPro" id="IPR025110">
    <property type="entry name" value="AMP-bd_C"/>
</dbReference>
<dbReference type="Gene3D" id="2.30.38.10">
    <property type="entry name" value="Luciferase, Domain 3"/>
    <property type="match status" value="3"/>
</dbReference>
<dbReference type="EMBL" id="VIGB01000003">
    <property type="protein sequence ID" value="TQF01261.1"/>
    <property type="molecule type" value="Genomic_DNA"/>
</dbReference>
<dbReference type="CDD" id="cd05930">
    <property type="entry name" value="A_NRPS"/>
    <property type="match status" value="1"/>
</dbReference>
<comment type="cofactor">
    <cofactor evidence="1">
        <name>pantetheine 4'-phosphate</name>
        <dbReference type="ChEBI" id="CHEBI:47942"/>
    </cofactor>
</comment>
<evidence type="ECO:0000256" key="2">
    <source>
        <dbReference type="ARBA" id="ARBA00006432"/>
    </source>
</evidence>
<dbReference type="PANTHER" id="PTHR45527:SF1">
    <property type="entry name" value="FATTY ACID SYNTHASE"/>
    <property type="match status" value="1"/>
</dbReference>
<dbReference type="Gene3D" id="3.30.559.10">
    <property type="entry name" value="Chloramphenicol acetyltransferase-like domain"/>
    <property type="match status" value="4"/>
</dbReference>
<dbReference type="InterPro" id="IPR023213">
    <property type="entry name" value="CAT-like_dom_sf"/>
</dbReference>
<dbReference type="RefSeq" id="WP_141631995.1">
    <property type="nucleotide sequence ID" value="NZ_VIGB01000003.1"/>
</dbReference>
<dbReference type="SUPFAM" id="SSF47336">
    <property type="entry name" value="ACP-like"/>
    <property type="match status" value="4"/>
</dbReference>
<dbReference type="GO" id="GO:0031177">
    <property type="term" value="F:phosphopantetheine binding"/>
    <property type="evidence" value="ECO:0007669"/>
    <property type="project" value="InterPro"/>
</dbReference>
<feature type="domain" description="Carrier" evidence="5">
    <location>
        <begin position="2007"/>
        <end position="2081"/>
    </location>
</feature>
<feature type="domain" description="Carrier" evidence="5">
    <location>
        <begin position="3107"/>
        <end position="3181"/>
    </location>
</feature>